<evidence type="ECO:0008006" key="3">
    <source>
        <dbReference type="Google" id="ProtNLM"/>
    </source>
</evidence>
<organism evidence="1 2">
    <name type="scientific">Pseudooceanicola nitratireducens</name>
    <dbReference type="NCBI Taxonomy" id="517719"/>
    <lineage>
        <taxon>Bacteria</taxon>
        <taxon>Pseudomonadati</taxon>
        <taxon>Pseudomonadota</taxon>
        <taxon>Alphaproteobacteria</taxon>
        <taxon>Rhodobacterales</taxon>
        <taxon>Paracoccaceae</taxon>
        <taxon>Pseudooceanicola</taxon>
    </lineage>
</organism>
<accession>A0A1I1PZN2</accession>
<keyword evidence="2" id="KW-1185">Reference proteome</keyword>
<dbReference type="InterPro" id="IPR032710">
    <property type="entry name" value="NTF2-like_dom_sf"/>
</dbReference>
<dbReference type="AlphaFoldDB" id="A0A1I1PZN2"/>
<protein>
    <recommendedName>
        <fullName evidence="3">SnoaL-like domain-containing protein</fullName>
    </recommendedName>
</protein>
<dbReference type="SUPFAM" id="SSF54427">
    <property type="entry name" value="NTF2-like"/>
    <property type="match status" value="1"/>
</dbReference>
<dbReference type="OrthoDB" id="5817554at2"/>
<dbReference type="RefSeq" id="WP_093454569.1">
    <property type="nucleotide sequence ID" value="NZ_FNZG01000005.1"/>
</dbReference>
<sequence length="157" mass="17837">MTPTENPFDPADPLRHHLWERHIRADIDAFIAGDWDEVADDFDEAAFQAIDAAFSPDPADWTIGFPTLAAYRDRWLEMSAQTRATADPDRLRDAMFAGVRLARIDVYDGDMAILHKVFDGVTPLKDGQEDPYAWQSVFTLRLREGAWKITSFVGYMA</sequence>
<dbReference type="STRING" id="517719.SAMN05421762_3412"/>
<dbReference type="EMBL" id="FOLX01000002">
    <property type="protein sequence ID" value="SFD15356.1"/>
    <property type="molecule type" value="Genomic_DNA"/>
</dbReference>
<dbReference type="Proteomes" id="UP000231644">
    <property type="component" value="Unassembled WGS sequence"/>
</dbReference>
<reference evidence="1 2" key="1">
    <citation type="submission" date="2016-10" db="EMBL/GenBank/DDBJ databases">
        <authorList>
            <person name="de Groot N.N."/>
        </authorList>
    </citation>
    <scope>NUCLEOTIDE SEQUENCE [LARGE SCALE GENOMIC DNA]</scope>
    <source>
        <strain evidence="1 2">DSM 29619</strain>
    </source>
</reference>
<proteinExistence type="predicted"/>
<dbReference type="Gene3D" id="3.10.450.50">
    <property type="match status" value="1"/>
</dbReference>
<name>A0A1I1PZN2_9RHOB</name>
<gene>
    <name evidence="1" type="ORF">SAMN05421762_3412</name>
</gene>
<evidence type="ECO:0000313" key="1">
    <source>
        <dbReference type="EMBL" id="SFD15356.1"/>
    </source>
</evidence>
<evidence type="ECO:0000313" key="2">
    <source>
        <dbReference type="Proteomes" id="UP000231644"/>
    </source>
</evidence>